<dbReference type="GO" id="GO:0005829">
    <property type="term" value="C:cytosol"/>
    <property type="evidence" value="ECO:0007669"/>
    <property type="project" value="TreeGrafter"/>
</dbReference>
<dbReference type="SUPFAM" id="SSF52096">
    <property type="entry name" value="ClpP/crotonase"/>
    <property type="match status" value="1"/>
</dbReference>
<evidence type="ECO:0000256" key="1">
    <source>
        <dbReference type="ARBA" id="ARBA00001709"/>
    </source>
</evidence>
<comment type="catalytic activity">
    <reaction evidence="1">
        <text>3-hydroxy-2-methylpropanoyl-CoA + H2O = 3-hydroxy-2-methylpropanoate + CoA + H(+)</text>
        <dbReference type="Rhea" id="RHEA:20888"/>
        <dbReference type="ChEBI" id="CHEBI:11805"/>
        <dbReference type="ChEBI" id="CHEBI:15377"/>
        <dbReference type="ChEBI" id="CHEBI:15378"/>
        <dbReference type="ChEBI" id="CHEBI:57287"/>
        <dbReference type="ChEBI" id="CHEBI:57340"/>
        <dbReference type="EC" id="3.1.2.4"/>
    </reaction>
</comment>
<keyword evidence="5" id="KW-0456">Lyase</keyword>
<evidence type="ECO:0000259" key="4">
    <source>
        <dbReference type="Pfam" id="PF16113"/>
    </source>
</evidence>
<sequence>MPPAADSTPADAPAVVTTVSGRTGVITLNRPRSINALDHEMVLLMDSALVAWAEDPAIDTVIVRGAGDRGLCAGGDIVAIHTDAKALTRAGDEAAAASASAAFWRDEYVMNARIGDYPKPYVAIMDGIVMGGGVGISGHANTRIVTDRTRLAMPEVGIGLVPDVGGTWLLSHVDDELGTYAALTTTHLRGGDVIALGLADHFVPADRLDAFVDALADRPLDDVLAEFAQIPPESEVAAGREWIAKAFAADTVAQIVENCVATATPEGFAAAEAVEGKSPAALAATLAALRAAAGDASLRDALVREYRSSLRCLQHPDLAEGIRAQVIDKDRTPKWQPGPVDASAFLAPLPDHLELTL</sequence>
<dbReference type="AlphaFoldDB" id="A0AA97CVV4"/>
<dbReference type="InterPro" id="IPR032259">
    <property type="entry name" value="HIBYL-CoA-H"/>
</dbReference>
<keyword evidence="3" id="KW-0378">Hydrolase</keyword>
<dbReference type="EC" id="3.1.2.4" evidence="2"/>
<dbReference type="PANTHER" id="PTHR43176:SF3">
    <property type="entry name" value="3-HYDROXYISOBUTYRYL-COA HYDROLASE, MITOCHONDRIAL"/>
    <property type="match status" value="1"/>
</dbReference>
<dbReference type="NCBIfam" id="NF004127">
    <property type="entry name" value="PRK05617.1"/>
    <property type="match status" value="1"/>
</dbReference>
<feature type="domain" description="Enoyl-CoA hydratase/isomerase" evidence="4">
    <location>
        <begin position="24"/>
        <end position="340"/>
    </location>
</feature>
<proteinExistence type="predicted"/>
<protein>
    <recommendedName>
        <fullName evidence="2">3-hydroxyisobutyryl-CoA hydrolase</fullName>
        <ecNumber evidence="2">3.1.2.4</ecNumber>
    </recommendedName>
</protein>
<dbReference type="GO" id="GO:0003860">
    <property type="term" value="F:3-hydroxyisobutyryl-CoA hydrolase activity"/>
    <property type="evidence" value="ECO:0007669"/>
    <property type="project" value="UniProtKB-EC"/>
</dbReference>
<dbReference type="RefSeq" id="WP_420041386.1">
    <property type="nucleotide sequence ID" value="NZ_CP128986.1"/>
</dbReference>
<name>A0AA97CVV4_9ACTN</name>
<dbReference type="CDD" id="cd06558">
    <property type="entry name" value="crotonase-like"/>
    <property type="match status" value="1"/>
</dbReference>
<accession>A0AA97CVV4</accession>
<dbReference type="GO" id="GO:0006574">
    <property type="term" value="P:L-valine catabolic process"/>
    <property type="evidence" value="ECO:0007669"/>
    <property type="project" value="TreeGrafter"/>
</dbReference>
<evidence type="ECO:0000256" key="3">
    <source>
        <dbReference type="ARBA" id="ARBA00022801"/>
    </source>
</evidence>
<dbReference type="InterPro" id="IPR029045">
    <property type="entry name" value="ClpP/crotonase-like_dom_sf"/>
</dbReference>
<dbReference type="InterPro" id="IPR045004">
    <property type="entry name" value="ECH_dom"/>
</dbReference>
<evidence type="ECO:0000256" key="2">
    <source>
        <dbReference type="ARBA" id="ARBA00011915"/>
    </source>
</evidence>
<dbReference type="PANTHER" id="PTHR43176">
    <property type="entry name" value="3-HYDROXYISOBUTYRYL-COA HYDROLASE-RELATED"/>
    <property type="match status" value="1"/>
</dbReference>
<dbReference type="Gene3D" id="3.90.226.10">
    <property type="entry name" value="2-enoyl-CoA Hydratase, Chain A, domain 1"/>
    <property type="match status" value="1"/>
</dbReference>
<gene>
    <name evidence="5" type="primary">caiD_2</name>
    <name evidence="5" type="ORF">MP11Mi_12110</name>
</gene>
<evidence type="ECO:0000313" key="5">
    <source>
        <dbReference type="EMBL" id="WOC12129.1"/>
    </source>
</evidence>
<reference evidence="5" key="1">
    <citation type="submission" date="2023-06" db="EMBL/GenBank/DDBJ databases">
        <title>Gordonia sp. nov. and Pseudochrobactrum sp. nov., two species isolated from the burying beetle Nicrophorus vespilloides.</title>
        <authorList>
            <person name="Poehlein A."/>
            <person name="Guzman J."/>
            <person name="Daniel R."/>
            <person name="Vilcinskas A."/>
        </authorList>
    </citation>
    <scope>NUCLEOTIDE SEQUENCE</scope>
    <source>
        <strain evidence="5">MP11Mi</strain>
    </source>
</reference>
<dbReference type="GO" id="GO:0016829">
    <property type="term" value="F:lyase activity"/>
    <property type="evidence" value="ECO:0007669"/>
    <property type="project" value="UniProtKB-KW"/>
</dbReference>
<dbReference type="Pfam" id="PF16113">
    <property type="entry name" value="ECH_2"/>
    <property type="match status" value="1"/>
</dbReference>
<organism evidence="5">
    <name type="scientific">Gordonia sp. MP11Mi</name>
    <dbReference type="NCBI Taxonomy" id="3022769"/>
    <lineage>
        <taxon>Bacteria</taxon>
        <taxon>Bacillati</taxon>
        <taxon>Actinomycetota</taxon>
        <taxon>Actinomycetes</taxon>
        <taxon>Mycobacteriales</taxon>
        <taxon>Gordoniaceae</taxon>
        <taxon>Gordonia</taxon>
    </lineage>
</organism>
<dbReference type="EMBL" id="CP128986">
    <property type="protein sequence ID" value="WOC12129.1"/>
    <property type="molecule type" value="Genomic_DNA"/>
</dbReference>